<proteinExistence type="predicted"/>
<evidence type="ECO:0000256" key="2">
    <source>
        <dbReference type="PIRSR" id="PIRSR613078-2"/>
    </source>
</evidence>
<dbReference type="PANTHER" id="PTHR46517">
    <property type="entry name" value="FRUCTOSE-2,6-BISPHOSPHATASE TIGAR"/>
    <property type="match status" value="1"/>
</dbReference>
<comment type="caution">
    <text evidence="3">The sequence shown here is derived from an EMBL/GenBank/DDBJ whole genome shotgun (WGS) entry which is preliminary data.</text>
</comment>
<dbReference type="OrthoDB" id="9781415at2"/>
<evidence type="ECO:0000313" key="3">
    <source>
        <dbReference type="EMBL" id="RVU54340.1"/>
    </source>
</evidence>
<dbReference type="RefSeq" id="WP_127724872.1">
    <property type="nucleotide sequence ID" value="NZ_RLIH01000011.1"/>
</dbReference>
<evidence type="ECO:0000256" key="1">
    <source>
        <dbReference type="ARBA" id="ARBA00022801"/>
    </source>
</evidence>
<dbReference type="InterPro" id="IPR029033">
    <property type="entry name" value="His_PPase_superfam"/>
</dbReference>
<feature type="binding site" evidence="2">
    <location>
        <begin position="7"/>
        <end position="14"/>
    </location>
    <ligand>
        <name>substrate</name>
    </ligand>
</feature>
<dbReference type="EMBL" id="RLIH01000011">
    <property type="protein sequence ID" value="RVU54340.1"/>
    <property type="molecule type" value="Genomic_DNA"/>
</dbReference>
<accession>A0A437S5Q2</accession>
<dbReference type="InterPro" id="IPR013078">
    <property type="entry name" value="His_Pase_superF_clade-1"/>
</dbReference>
<dbReference type="SUPFAM" id="SSF53254">
    <property type="entry name" value="Phosphoglycerate mutase-like"/>
    <property type="match status" value="1"/>
</dbReference>
<gene>
    <name evidence="3" type="ORF">EF514_07795</name>
</gene>
<feature type="binding site" evidence="2">
    <location>
        <position position="57"/>
    </location>
    <ligand>
        <name>substrate</name>
    </ligand>
</feature>
<dbReference type="Gene3D" id="3.40.50.1240">
    <property type="entry name" value="Phosphoglycerate mutase-like"/>
    <property type="match status" value="1"/>
</dbReference>
<dbReference type="AlphaFoldDB" id="A0A437S5Q2"/>
<dbReference type="InterPro" id="IPR051695">
    <property type="entry name" value="Phosphoglycerate_Mutase"/>
</dbReference>
<name>A0A437S5Q2_9FIRM</name>
<dbReference type="PANTHER" id="PTHR46517:SF1">
    <property type="entry name" value="FRUCTOSE-2,6-BISPHOSPHATASE TIGAR"/>
    <property type="match status" value="1"/>
</dbReference>
<dbReference type="Proteomes" id="UP000288812">
    <property type="component" value="Unassembled WGS sequence"/>
</dbReference>
<dbReference type="GO" id="GO:0004331">
    <property type="term" value="F:fructose-2,6-bisphosphate 2-phosphatase activity"/>
    <property type="evidence" value="ECO:0007669"/>
    <property type="project" value="TreeGrafter"/>
</dbReference>
<reference evidence="3 4" key="1">
    <citation type="submission" date="2018-11" db="EMBL/GenBank/DDBJ databases">
        <title>Genome sequencing and assembly of Anaerosphaera sp. nov., GS7-6-2.</title>
        <authorList>
            <person name="Rettenmaier R."/>
            <person name="Liebl W."/>
            <person name="Zverlov V."/>
        </authorList>
    </citation>
    <scope>NUCLEOTIDE SEQUENCE [LARGE SCALE GENOMIC DNA]</scope>
    <source>
        <strain evidence="3 4">GS7-6-2</strain>
    </source>
</reference>
<protein>
    <submittedName>
        <fullName evidence="3">Histidine phosphatase family protein</fullName>
    </submittedName>
</protein>
<organism evidence="3 4">
    <name type="scientific">Anaerosphaera multitolerans</name>
    <dbReference type="NCBI Taxonomy" id="2487351"/>
    <lineage>
        <taxon>Bacteria</taxon>
        <taxon>Bacillati</taxon>
        <taxon>Bacillota</taxon>
        <taxon>Tissierellia</taxon>
        <taxon>Tissierellales</taxon>
        <taxon>Peptoniphilaceae</taxon>
        <taxon>Anaerosphaera</taxon>
    </lineage>
</organism>
<dbReference type="GO" id="GO:0005829">
    <property type="term" value="C:cytosol"/>
    <property type="evidence" value="ECO:0007669"/>
    <property type="project" value="TreeGrafter"/>
</dbReference>
<dbReference type="SMART" id="SM00855">
    <property type="entry name" value="PGAM"/>
    <property type="match status" value="1"/>
</dbReference>
<keyword evidence="1" id="KW-0378">Hydrolase</keyword>
<dbReference type="CDD" id="cd07067">
    <property type="entry name" value="HP_PGM_like"/>
    <property type="match status" value="1"/>
</dbReference>
<dbReference type="Pfam" id="PF00300">
    <property type="entry name" value="His_Phos_1"/>
    <property type="match status" value="1"/>
</dbReference>
<dbReference type="GO" id="GO:0043456">
    <property type="term" value="P:regulation of pentose-phosphate shunt"/>
    <property type="evidence" value="ECO:0007669"/>
    <property type="project" value="TreeGrafter"/>
</dbReference>
<keyword evidence="4" id="KW-1185">Reference proteome</keyword>
<sequence length="199" mass="23487">MKIYFTRHGETVWNRENRIQGHLNSPLTESGIEMGIALREQAKSIEFDKVYSSDLERAYRTAELIVPERKIIKTPLLREIDVGSWSGKIFTDIKEDKLYKTYHQNPEKYKRKDGESFYDLNKRVREFFERYVFKSTDEKILIVSHGVTIISIFNLMENVPIENFWSNRVRRNGEFNIASYSEGKFEVLKKAPPNPIETI</sequence>
<dbReference type="GO" id="GO:0045820">
    <property type="term" value="P:negative regulation of glycolytic process"/>
    <property type="evidence" value="ECO:0007669"/>
    <property type="project" value="TreeGrafter"/>
</dbReference>
<evidence type="ECO:0000313" key="4">
    <source>
        <dbReference type="Proteomes" id="UP000288812"/>
    </source>
</evidence>